<dbReference type="InterPro" id="IPR052893">
    <property type="entry name" value="TCS_response_regulator"/>
</dbReference>
<dbReference type="RefSeq" id="WP_197161694.1">
    <property type="nucleotide sequence ID" value="NZ_JADZGI010000001.1"/>
</dbReference>
<keyword evidence="4" id="KW-1185">Reference proteome</keyword>
<evidence type="ECO:0000259" key="2">
    <source>
        <dbReference type="PROSITE" id="PS50110"/>
    </source>
</evidence>
<feature type="domain" description="Response regulatory" evidence="2">
    <location>
        <begin position="13"/>
        <end position="138"/>
    </location>
</feature>
<dbReference type="EMBL" id="JADZGI010000001">
    <property type="protein sequence ID" value="MBH0112396.1"/>
    <property type="molecule type" value="Genomic_DNA"/>
</dbReference>
<keyword evidence="1" id="KW-0597">Phosphoprotein</keyword>
<evidence type="ECO:0000313" key="3">
    <source>
        <dbReference type="EMBL" id="MBH0112396.1"/>
    </source>
</evidence>
<dbReference type="InterPro" id="IPR001789">
    <property type="entry name" value="Sig_transdc_resp-reg_receiver"/>
</dbReference>
<dbReference type="CDD" id="cd17557">
    <property type="entry name" value="REC_Rcp-like"/>
    <property type="match status" value="1"/>
</dbReference>
<dbReference type="PANTHER" id="PTHR44520:SF2">
    <property type="entry name" value="RESPONSE REGULATOR RCP1"/>
    <property type="match status" value="1"/>
</dbReference>
<gene>
    <name evidence="3" type="ORF">I5E68_05430</name>
</gene>
<evidence type="ECO:0000256" key="1">
    <source>
        <dbReference type="PROSITE-ProRule" id="PRU00169"/>
    </source>
</evidence>
<protein>
    <submittedName>
        <fullName evidence="3">Response regulator</fullName>
    </submittedName>
</protein>
<proteinExistence type="predicted"/>
<evidence type="ECO:0000313" key="4">
    <source>
        <dbReference type="Proteomes" id="UP000617634"/>
    </source>
</evidence>
<accession>A0A931HAJ6</accession>
<dbReference type="PANTHER" id="PTHR44520">
    <property type="entry name" value="RESPONSE REGULATOR RCP1-RELATED"/>
    <property type="match status" value="1"/>
</dbReference>
<feature type="modified residue" description="4-aspartylphosphate" evidence="1">
    <location>
        <position position="71"/>
    </location>
</feature>
<name>A0A931HAJ6_9SPHN</name>
<dbReference type="InterPro" id="IPR011006">
    <property type="entry name" value="CheY-like_superfamily"/>
</dbReference>
<dbReference type="SUPFAM" id="SSF52172">
    <property type="entry name" value="CheY-like"/>
    <property type="match status" value="1"/>
</dbReference>
<comment type="caution">
    <text evidence="3">The sequence shown here is derived from an EMBL/GenBank/DDBJ whole genome shotgun (WGS) entry which is preliminary data.</text>
</comment>
<reference evidence="3" key="1">
    <citation type="submission" date="2020-11" db="EMBL/GenBank/DDBJ databases">
        <title>Novosphingobium aureum sp. nov., a marine bacterium isolated from sediment of a salt flat.</title>
        <authorList>
            <person name="Yoo Y."/>
            <person name="Kim J.-J."/>
        </authorList>
    </citation>
    <scope>NUCLEOTIDE SEQUENCE</scope>
    <source>
        <strain evidence="3">YJ-S2-02</strain>
    </source>
</reference>
<dbReference type="Pfam" id="PF00072">
    <property type="entry name" value="Response_reg"/>
    <property type="match status" value="1"/>
</dbReference>
<organism evidence="3 4">
    <name type="scientific">Novosphingobium aureum</name>
    <dbReference type="NCBI Taxonomy" id="2792964"/>
    <lineage>
        <taxon>Bacteria</taxon>
        <taxon>Pseudomonadati</taxon>
        <taxon>Pseudomonadota</taxon>
        <taxon>Alphaproteobacteria</taxon>
        <taxon>Sphingomonadales</taxon>
        <taxon>Sphingomonadaceae</taxon>
        <taxon>Novosphingobium</taxon>
    </lineage>
</organism>
<dbReference type="Proteomes" id="UP000617634">
    <property type="component" value="Unassembled WGS sequence"/>
</dbReference>
<dbReference type="AlphaFoldDB" id="A0A931HAJ6"/>
<dbReference type="SMART" id="SM00448">
    <property type="entry name" value="REC"/>
    <property type="match status" value="1"/>
</dbReference>
<dbReference type="GO" id="GO:0000160">
    <property type="term" value="P:phosphorelay signal transduction system"/>
    <property type="evidence" value="ECO:0007669"/>
    <property type="project" value="InterPro"/>
</dbReference>
<sequence>MMLECLSQEDVCSVLVIDDDDVAIEGVQRSFQRHKVPCTTITASDGREALEILRGTHPEKRIKQPYIVLLDLNMPGMDGFQFLHALRRDSELKRTVVFVLSTSARDQDKARAYNEQVAGYMVKSAVGPQFAKLAKFIEKYTETQKLP</sequence>
<dbReference type="PROSITE" id="PS50110">
    <property type="entry name" value="RESPONSE_REGULATORY"/>
    <property type="match status" value="1"/>
</dbReference>
<dbReference type="Gene3D" id="3.40.50.2300">
    <property type="match status" value="1"/>
</dbReference>